<sequence>MKILYITQFFSPERVAAAFRAYDNAKVWVEAKEEVVVLTSYPNFPTGKIFDGYKVSLIESEKINNINVIRNKVSIRPNTNIINRLISYLSFPFYTIFNLVFNSKKIGKGFDVILVTSGPIFTPIIGYLYSIMTKKPYVIELRDITYKQILATGGSRNKIGYKIIKFLELFLCKKAKKVITVTEGFKKELISAGIVDNKIEVIPNGMVISNSVDISIEKKEKNTVVIGYFGTLGISQDLQNIIDVLTSLNIGSLDVEFLIIGDGAEKQKLRKFLQEKQLMNVTLLGSMDVEKLERYYQKVDLCLVSLRNNEFFQNTIPSKIFHIMARKKSILFLGPEGETSNIIRKANAGITITKDSKEACIKYLSNEIVNLYNDGNFEEALRDFGESGFNYLKENYDREKLAKDYLRVLKSLN</sequence>
<dbReference type="GO" id="GO:0009103">
    <property type="term" value="P:lipopolysaccharide biosynthetic process"/>
    <property type="evidence" value="ECO:0007669"/>
    <property type="project" value="TreeGrafter"/>
</dbReference>
<feature type="domain" description="Glycosyltransferase subfamily 4-like N-terminal" evidence="3">
    <location>
        <begin position="104"/>
        <end position="206"/>
    </location>
</feature>
<dbReference type="AlphaFoldDB" id="E6TVL5"/>
<feature type="transmembrane region" description="Helical" evidence="2">
    <location>
        <begin position="81"/>
        <end position="101"/>
    </location>
</feature>
<dbReference type="PANTHER" id="PTHR46401:SF2">
    <property type="entry name" value="GLYCOSYLTRANSFERASE WBBK-RELATED"/>
    <property type="match status" value="1"/>
</dbReference>
<dbReference type="GO" id="GO:0016757">
    <property type="term" value="F:glycosyltransferase activity"/>
    <property type="evidence" value="ECO:0007669"/>
    <property type="project" value="TreeGrafter"/>
</dbReference>
<evidence type="ECO:0000256" key="2">
    <source>
        <dbReference type="SAM" id="Phobius"/>
    </source>
</evidence>
<evidence type="ECO:0000256" key="1">
    <source>
        <dbReference type="ARBA" id="ARBA00022679"/>
    </source>
</evidence>
<dbReference type="HOGENOM" id="CLU_009583_11_2_9"/>
<name>E6TVL5_EVAC2</name>
<keyword evidence="2" id="KW-1133">Transmembrane helix</keyword>
<dbReference type="SUPFAM" id="SSF53756">
    <property type="entry name" value="UDP-Glycosyltransferase/glycogen phosphorylase"/>
    <property type="match status" value="1"/>
</dbReference>
<evidence type="ECO:0000313" key="4">
    <source>
        <dbReference type="EMBL" id="ADU32143.1"/>
    </source>
</evidence>
<evidence type="ECO:0000313" key="5">
    <source>
        <dbReference type="Proteomes" id="UP000001401"/>
    </source>
</evidence>
<dbReference type="InterPro" id="IPR028098">
    <property type="entry name" value="Glyco_trans_4-like_N"/>
</dbReference>
<keyword evidence="2" id="KW-0812">Transmembrane</keyword>
<dbReference type="Gene3D" id="3.40.50.2000">
    <property type="entry name" value="Glycogen Phosphorylase B"/>
    <property type="match status" value="2"/>
</dbReference>
<keyword evidence="2" id="KW-0472">Membrane</keyword>
<feature type="transmembrane region" description="Helical" evidence="2">
    <location>
        <begin position="113"/>
        <end position="132"/>
    </location>
</feature>
<dbReference type="RefSeq" id="WP_013490473.1">
    <property type="nucleotide sequence ID" value="NC_014829.1"/>
</dbReference>
<keyword evidence="5" id="KW-1185">Reference proteome</keyword>
<accession>E6TVL5</accession>
<dbReference type="Pfam" id="PF13439">
    <property type="entry name" value="Glyco_transf_4"/>
    <property type="match status" value="1"/>
</dbReference>
<reference evidence="4" key="1">
    <citation type="submission" date="2010-12" db="EMBL/GenBank/DDBJ databases">
        <title>Complete sequence of Bacillus cellulosilyticus DSM 2522.</title>
        <authorList>
            <consortium name="US DOE Joint Genome Institute"/>
            <person name="Lucas S."/>
            <person name="Copeland A."/>
            <person name="Lapidus A."/>
            <person name="Cheng J.-F."/>
            <person name="Bruce D."/>
            <person name="Goodwin L."/>
            <person name="Pitluck S."/>
            <person name="Chertkov O."/>
            <person name="Detter J.C."/>
            <person name="Han C."/>
            <person name="Tapia R."/>
            <person name="Land M."/>
            <person name="Hauser L."/>
            <person name="Jeffries C."/>
            <person name="Kyrpides N."/>
            <person name="Ivanova N."/>
            <person name="Mikhailova N."/>
            <person name="Brumm P."/>
            <person name="Mead D."/>
            <person name="Woyke T."/>
        </authorList>
    </citation>
    <scope>NUCLEOTIDE SEQUENCE [LARGE SCALE GENOMIC DNA]</scope>
    <source>
        <strain evidence="4">DSM 2522</strain>
    </source>
</reference>
<keyword evidence="1 4" id="KW-0808">Transferase</keyword>
<proteinExistence type="predicted"/>
<dbReference type="EMBL" id="CP002394">
    <property type="protein sequence ID" value="ADU32143.1"/>
    <property type="molecule type" value="Genomic_DNA"/>
</dbReference>
<organism evidence="4 5">
    <name type="scientific">Evansella cellulosilytica (strain ATCC 21833 / DSM 2522 / FERM P-1141 / JCM 9156 / N-4)</name>
    <name type="common">Bacillus cellulosilyticus</name>
    <dbReference type="NCBI Taxonomy" id="649639"/>
    <lineage>
        <taxon>Bacteria</taxon>
        <taxon>Bacillati</taxon>
        <taxon>Bacillota</taxon>
        <taxon>Bacilli</taxon>
        <taxon>Bacillales</taxon>
        <taxon>Bacillaceae</taxon>
        <taxon>Evansella</taxon>
    </lineage>
</organism>
<dbReference type="PANTHER" id="PTHR46401">
    <property type="entry name" value="GLYCOSYLTRANSFERASE WBBK-RELATED"/>
    <property type="match status" value="1"/>
</dbReference>
<dbReference type="eggNOG" id="COG0438">
    <property type="taxonomic scope" value="Bacteria"/>
</dbReference>
<dbReference type="CDD" id="cd03794">
    <property type="entry name" value="GT4_WbuB-like"/>
    <property type="match status" value="1"/>
</dbReference>
<gene>
    <name evidence="4" type="ordered locus">Bcell_3906</name>
</gene>
<dbReference type="Proteomes" id="UP000001401">
    <property type="component" value="Chromosome"/>
</dbReference>
<evidence type="ECO:0000259" key="3">
    <source>
        <dbReference type="Pfam" id="PF13439"/>
    </source>
</evidence>
<protein>
    <submittedName>
        <fullName evidence="4">Glycosyl transferase group 1</fullName>
    </submittedName>
</protein>
<dbReference type="OrthoDB" id="9811902at2"/>
<dbReference type="Pfam" id="PF13692">
    <property type="entry name" value="Glyco_trans_1_4"/>
    <property type="match status" value="1"/>
</dbReference>
<dbReference type="KEGG" id="bco:Bcell_3906"/>
<dbReference type="STRING" id="649639.Bcell_3906"/>